<evidence type="ECO:0000259" key="9">
    <source>
        <dbReference type="SMART" id="SM00662"/>
    </source>
</evidence>
<dbReference type="GO" id="GO:0003899">
    <property type="term" value="F:DNA-directed RNA polymerase activity"/>
    <property type="evidence" value="ECO:0007669"/>
    <property type="project" value="InterPro"/>
</dbReference>
<dbReference type="SMART" id="SM00662">
    <property type="entry name" value="RPOLD"/>
    <property type="match status" value="1"/>
</dbReference>
<comment type="caution">
    <text evidence="10">The sequence shown here is derived from an EMBL/GenBank/DDBJ whole genome shotgun (WGS) entry which is preliminary data.</text>
</comment>
<organism evidence="10 11">
    <name type="scientific">Coniochaeta hoffmannii</name>
    <dbReference type="NCBI Taxonomy" id="91930"/>
    <lineage>
        <taxon>Eukaryota</taxon>
        <taxon>Fungi</taxon>
        <taxon>Dikarya</taxon>
        <taxon>Ascomycota</taxon>
        <taxon>Pezizomycotina</taxon>
        <taxon>Sordariomycetes</taxon>
        <taxon>Sordariomycetidae</taxon>
        <taxon>Coniochaetales</taxon>
        <taxon>Coniochaetaceae</taxon>
        <taxon>Coniochaeta</taxon>
    </lineage>
</organism>
<dbReference type="InterPro" id="IPR036603">
    <property type="entry name" value="RBP11-like"/>
</dbReference>
<comment type="subunit">
    <text evidence="2">Component of the RNA polymerase II (Pol II) complex consisting of 12 subunits.</text>
</comment>
<comment type="subcellular location">
    <subcellularLocation>
        <location evidence="1">Nucleus</location>
    </subcellularLocation>
</comment>
<evidence type="ECO:0000256" key="1">
    <source>
        <dbReference type="ARBA" id="ARBA00004123"/>
    </source>
</evidence>
<evidence type="ECO:0000256" key="5">
    <source>
        <dbReference type="ARBA" id="ARBA00023242"/>
    </source>
</evidence>
<evidence type="ECO:0000256" key="2">
    <source>
        <dbReference type="ARBA" id="ARBA00011730"/>
    </source>
</evidence>
<dbReference type="GO" id="GO:0046983">
    <property type="term" value="F:protein dimerization activity"/>
    <property type="evidence" value="ECO:0007669"/>
    <property type="project" value="InterPro"/>
</dbReference>
<feature type="domain" description="DNA-directed RNA polymerase RpoA/D/Rpb3-type" evidence="9">
    <location>
        <begin position="27"/>
        <end position="271"/>
    </location>
</feature>
<keyword evidence="3" id="KW-0240">DNA-directed RNA polymerase</keyword>
<dbReference type="SUPFAM" id="SSF56553">
    <property type="entry name" value="Insert subdomain of RNA polymerase alpha subunit"/>
    <property type="match status" value="1"/>
</dbReference>
<dbReference type="PANTHER" id="PTHR11800:SF2">
    <property type="entry name" value="DNA-DIRECTED RNA POLYMERASE II SUBUNIT RPB3"/>
    <property type="match status" value="1"/>
</dbReference>
<evidence type="ECO:0000256" key="8">
    <source>
        <dbReference type="SAM" id="MobiDB-lite"/>
    </source>
</evidence>
<dbReference type="PANTHER" id="PTHR11800">
    <property type="entry name" value="DNA-DIRECTED RNA POLYMERASE"/>
    <property type="match status" value="1"/>
</dbReference>
<dbReference type="CDD" id="cd07031">
    <property type="entry name" value="RNAP_II_RPB3"/>
    <property type="match status" value="1"/>
</dbReference>
<dbReference type="Pfam" id="PF01193">
    <property type="entry name" value="RNA_pol_L"/>
    <property type="match status" value="1"/>
</dbReference>
<evidence type="ECO:0000313" key="10">
    <source>
        <dbReference type="EMBL" id="KAJ9158343.1"/>
    </source>
</evidence>
<dbReference type="Gene3D" id="2.170.120.12">
    <property type="entry name" value="DNA-directed RNA polymerase, insert domain"/>
    <property type="match status" value="1"/>
</dbReference>
<dbReference type="GO" id="GO:0006366">
    <property type="term" value="P:transcription by RNA polymerase II"/>
    <property type="evidence" value="ECO:0007669"/>
    <property type="project" value="TreeGrafter"/>
</dbReference>
<gene>
    <name evidence="10" type="ORF">NKR19_g3392</name>
</gene>
<evidence type="ECO:0000313" key="11">
    <source>
        <dbReference type="Proteomes" id="UP001174691"/>
    </source>
</evidence>
<keyword evidence="5" id="KW-0539">Nucleus</keyword>
<dbReference type="AlphaFoldDB" id="A0AA38RUI7"/>
<accession>A0AA38RUI7</accession>
<protein>
    <recommendedName>
        <fullName evidence="7">DNA-directed RNA polymerase II subunit RPB3</fullName>
    </recommendedName>
</protein>
<dbReference type="Pfam" id="PF01000">
    <property type="entry name" value="RNA_pol_A_bac"/>
    <property type="match status" value="1"/>
</dbReference>
<dbReference type="Proteomes" id="UP001174691">
    <property type="component" value="Unassembled WGS sequence"/>
</dbReference>
<dbReference type="NCBIfam" id="NF001988">
    <property type="entry name" value="PRK00783.1"/>
    <property type="match status" value="1"/>
</dbReference>
<feature type="region of interest" description="Disordered" evidence="8">
    <location>
        <begin position="279"/>
        <end position="299"/>
    </location>
</feature>
<feature type="region of interest" description="Disordered" evidence="8">
    <location>
        <begin position="321"/>
        <end position="348"/>
    </location>
</feature>
<dbReference type="InterPro" id="IPR050518">
    <property type="entry name" value="Rpo3/RPB3_RNA_Pol_subunit"/>
</dbReference>
<reference evidence="10" key="1">
    <citation type="submission" date="2022-07" db="EMBL/GenBank/DDBJ databases">
        <title>Fungi with potential for degradation of polypropylene.</title>
        <authorList>
            <person name="Gostincar C."/>
        </authorList>
    </citation>
    <scope>NUCLEOTIDE SEQUENCE</scope>
    <source>
        <strain evidence="10">EXF-13287</strain>
    </source>
</reference>
<dbReference type="GO" id="GO:0005665">
    <property type="term" value="C:RNA polymerase II, core complex"/>
    <property type="evidence" value="ECO:0007669"/>
    <property type="project" value="TreeGrafter"/>
</dbReference>
<dbReference type="InterPro" id="IPR011262">
    <property type="entry name" value="DNA-dir_RNA_pol_insert"/>
</dbReference>
<dbReference type="InterPro" id="IPR022842">
    <property type="entry name" value="RNAP_Rpo3/Rpb3/RPAC1"/>
</dbReference>
<comment type="similarity">
    <text evidence="6">Belongs to the archaeal Rpo3/eukaryotic RPB3 RNA polymerase subunit family.</text>
</comment>
<name>A0AA38RUI7_9PEZI</name>
<evidence type="ECO:0000256" key="7">
    <source>
        <dbReference type="ARBA" id="ARBA00072506"/>
    </source>
</evidence>
<keyword evidence="4" id="KW-0804">Transcription</keyword>
<dbReference type="FunFam" id="2.170.120.12:FF:000002">
    <property type="entry name" value="DNA-directed RNA polymerase II subunit RPB3"/>
    <property type="match status" value="1"/>
</dbReference>
<dbReference type="Gene3D" id="3.30.1360.10">
    <property type="entry name" value="RNA polymerase, RBP11-like subunit"/>
    <property type="match status" value="1"/>
</dbReference>
<evidence type="ECO:0000256" key="4">
    <source>
        <dbReference type="ARBA" id="ARBA00023163"/>
    </source>
</evidence>
<keyword evidence="11" id="KW-1185">Reference proteome</keyword>
<dbReference type="InterPro" id="IPR036643">
    <property type="entry name" value="RNApol_insert_sf"/>
</dbReference>
<sequence length="348" mass="37488">MDYDPMMMEDDQALGPSVKIHEADHDSVHFEASNVELHLMNSLRRVMIAEVPTLAIDLIEVDENSSTMADEVLSQRLGLIPLNSVELDSVLYSRDCDCEQYCENCSVKLTLHVKCTSDEHMNVYARDLIVDPKRPNQTIGTPVITDPEGNGILICKLNKGQEIDLACIAKKGIAKEHAKWMATTAVGFEYDPHNNLRHTDLWYEKNAKEEWPLSSNAKFEEPKGEGEPFDYDAVPTRIYMRVESTGQMPPDQIVAEGIKVLQQKLAGLIHALTDDDQGGDAGYGGGQSPEYGGGDGGSAWGGGAAGDGYTTPYGNGGNQSAWGGAGAGGGTTPYGTTPYGGSGQGGWN</sequence>
<evidence type="ECO:0000256" key="3">
    <source>
        <dbReference type="ARBA" id="ARBA00022478"/>
    </source>
</evidence>
<feature type="compositionally biased region" description="Gly residues" evidence="8">
    <location>
        <begin position="323"/>
        <end position="348"/>
    </location>
</feature>
<dbReference type="HAMAP" id="MF_00320">
    <property type="entry name" value="RNApol_arch_Rpo3"/>
    <property type="match status" value="1"/>
</dbReference>
<dbReference type="EMBL" id="JANBVN010000037">
    <property type="protein sequence ID" value="KAJ9158343.1"/>
    <property type="molecule type" value="Genomic_DNA"/>
</dbReference>
<dbReference type="SUPFAM" id="SSF55257">
    <property type="entry name" value="RBP11-like subunits of RNA polymerase"/>
    <property type="match status" value="1"/>
</dbReference>
<dbReference type="InterPro" id="IPR011263">
    <property type="entry name" value="DNA-dir_RNA_pol_RpoA/D/Rpb3"/>
</dbReference>
<proteinExistence type="inferred from homology"/>
<evidence type="ECO:0000256" key="6">
    <source>
        <dbReference type="ARBA" id="ARBA00025804"/>
    </source>
</evidence>